<evidence type="ECO:0000256" key="3">
    <source>
        <dbReference type="ARBA" id="ARBA00001936"/>
    </source>
</evidence>
<dbReference type="Gene3D" id="3.40.50.1100">
    <property type="match status" value="2"/>
</dbReference>
<evidence type="ECO:0000313" key="8">
    <source>
        <dbReference type="EMBL" id="MFC4507011.1"/>
    </source>
</evidence>
<protein>
    <submittedName>
        <fullName evidence="8">Threonine/serine dehydratase</fullName>
    </submittedName>
</protein>
<comment type="cofactor">
    <cofactor evidence="4">
        <name>Mg(2+)</name>
        <dbReference type="ChEBI" id="CHEBI:18420"/>
    </cofactor>
</comment>
<dbReference type="InterPro" id="IPR001926">
    <property type="entry name" value="TrpB-like_PALP"/>
</dbReference>
<evidence type="ECO:0000259" key="7">
    <source>
        <dbReference type="Pfam" id="PF00291"/>
    </source>
</evidence>
<dbReference type="SUPFAM" id="SSF53686">
    <property type="entry name" value="Tryptophan synthase beta subunit-like PLP-dependent enzymes"/>
    <property type="match status" value="1"/>
</dbReference>
<keyword evidence="9" id="KW-1185">Reference proteome</keyword>
<evidence type="ECO:0000256" key="1">
    <source>
        <dbReference type="ARBA" id="ARBA00001913"/>
    </source>
</evidence>
<gene>
    <name evidence="8" type="ORF">ACFPIH_47525</name>
</gene>
<dbReference type="InterPro" id="IPR036052">
    <property type="entry name" value="TrpB-like_PALP_sf"/>
</dbReference>
<dbReference type="PROSITE" id="PS00165">
    <property type="entry name" value="DEHYDRATASE_SER_THR"/>
    <property type="match status" value="1"/>
</dbReference>
<dbReference type="CDD" id="cd01562">
    <property type="entry name" value="Thr-dehyd"/>
    <property type="match status" value="1"/>
</dbReference>
<keyword evidence="5" id="KW-0460">Magnesium</keyword>
<evidence type="ECO:0000256" key="5">
    <source>
        <dbReference type="ARBA" id="ARBA00022842"/>
    </source>
</evidence>
<proteinExistence type="predicted"/>
<evidence type="ECO:0000256" key="6">
    <source>
        <dbReference type="ARBA" id="ARBA00022898"/>
    </source>
</evidence>
<evidence type="ECO:0000256" key="4">
    <source>
        <dbReference type="ARBA" id="ARBA00001946"/>
    </source>
</evidence>
<dbReference type="Pfam" id="PF00291">
    <property type="entry name" value="PALP"/>
    <property type="match status" value="1"/>
</dbReference>
<dbReference type="EMBL" id="JBHSFK010000050">
    <property type="protein sequence ID" value="MFC4507011.1"/>
    <property type="molecule type" value="Genomic_DNA"/>
</dbReference>
<comment type="cofactor">
    <cofactor evidence="1">
        <name>Ca(2+)</name>
        <dbReference type="ChEBI" id="CHEBI:29108"/>
    </cofactor>
</comment>
<comment type="cofactor">
    <cofactor evidence="2">
        <name>pyridoxal 5'-phosphate</name>
        <dbReference type="ChEBI" id="CHEBI:597326"/>
    </cofactor>
</comment>
<accession>A0ABV9BBQ8</accession>
<evidence type="ECO:0000256" key="2">
    <source>
        <dbReference type="ARBA" id="ARBA00001933"/>
    </source>
</evidence>
<comment type="caution">
    <text evidence="8">The sequence shown here is derived from an EMBL/GenBank/DDBJ whole genome shotgun (WGS) entry which is preliminary data.</text>
</comment>
<sequence length="322" mass="33835">MALRTPMLTSAALNEQLGRPVWVKAENQQLTGSFKFRGAYNALSTLGPQERGRGVIGASSGNHATALARAAQLFQVSALVVVPEDIPEVKRQAITKLGAQIVSYDRRSGRRDALVHQLAHENGLAIVPSANHEQVIAGAGTVGWEMLEEVPTLATLLVPVGGGGLAAGTAVAATGHDPSLKVFGVEPAAADDTYRSLNVGRVISIAPPVTIADGLGHSEPARIPFEINQRLLADVLTVPEEAIAAAMAYLFRHFRLVVEPSGAVAFAGLLQSLDHLPPGPIGVVVSGGNVDWNTYRTQLDHAMTRMEAPAHAAAVLHRNVPA</sequence>
<evidence type="ECO:0000313" key="9">
    <source>
        <dbReference type="Proteomes" id="UP001595839"/>
    </source>
</evidence>
<dbReference type="RefSeq" id="WP_381177405.1">
    <property type="nucleotide sequence ID" value="NZ_JBHSFK010000050.1"/>
</dbReference>
<reference evidence="9" key="1">
    <citation type="journal article" date="2019" name="Int. J. Syst. Evol. Microbiol.">
        <title>The Global Catalogue of Microorganisms (GCM) 10K type strain sequencing project: providing services to taxonomists for standard genome sequencing and annotation.</title>
        <authorList>
            <consortium name="The Broad Institute Genomics Platform"/>
            <consortium name="The Broad Institute Genome Sequencing Center for Infectious Disease"/>
            <person name="Wu L."/>
            <person name="Ma J."/>
        </authorList>
    </citation>
    <scope>NUCLEOTIDE SEQUENCE [LARGE SCALE GENOMIC DNA]</scope>
    <source>
        <strain evidence="9">CGMCC 4.7177</strain>
    </source>
</reference>
<dbReference type="PANTHER" id="PTHR43050:SF1">
    <property type="entry name" value="SERINE RACEMASE"/>
    <property type="match status" value="1"/>
</dbReference>
<organism evidence="8 9">
    <name type="scientific">Streptomyces vulcanius</name>
    <dbReference type="NCBI Taxonomy" id="1441876"/>
    <lineage>
        <taxon>Bacteria</taxon>
        <taxon>Bacillati</taxon>
        <taxon>Actinomycetota</taxon>
        <taxon>Actinomycetes</taxon>
        <taxon>Kitasatosporales</taxon>
        <taxon>Streptomycetaceae</taxon>
        <taxon>Streptomyces</taxon>
    </lineage>
</organism>
<dbReference type="InterPro" id="IPR000634">
    <property type="entry name" value="Ser/Thr_deHydtase_PyrdxlP-BS"/>
</dbReference>
<feature type="domain" description="Tryptophan synthase beta chain-like PALP" evidence="7">
    <location>
        <begin position="4"/>
        <end position="287"/>
    </location>
</feature>
<keyword evidence="6" id="KW-0663">Pyridoxal phosphate</keyword>
<comment type="cofactor">
    <cofactor evidence="3">
        <name>Mn(2+)</name>
        <dbReference type="ChEBI" id="CHEBI:29035"/>
    </cofactor>
</comment>
<dbReference type="Proteomes" id="UP001595839">
    <property type="component" value="Unassembled WGS sequence"/>
</dbReference>
<name>A0ABV9BBQ8_9ACTN</name>
<dbReference type="PANTHER" id="PTHR43050">
    <property type="entry name" value="SERINE / THREONINE RACEMASE FAMILY MEMBER"/>
    <property type="match status" value="1"/>
</dbReference>